<dbReference type="SUPFAM" id="SSF69318">
    <property type="entry name" value="Integrin alpha N-terminal domain"/>
    <property type="match status" value="1"/>
</dbReference>
<feature type="chain" id="PRO_5003043498" evidence="3">
    <location>
        <begin position="35"/>
        <end position="837"/>
    </location>
</feature>
<dbReference type="EMBL" id="CP001854">
    <property type="protein sequence ID" value="ADB48652.1"/>
    <property type="molecule type" value="Genomic_DNA"/>
</dbReference>
<keyword evidence="1 3" id="KW-0732">Signal</keyword>
<reference evidence="5" key="2">
    <citation type="submission" date="2010-01" db="EMBL/GenBank/DDBJ databases">
        <title>The complete genome of Conexibacter woesei DSM 14684.</title>
        <authorList>
            <consortium name="US DOE Joint Genome Institute (JGI-PGF)"/>
            <person name="Lucas S."/>
            <person name="Copeland A."/>
            <person name="Lapidus A."/>
            <person name="Glavina del Rio T."/>
            <person name="Dalin E."/>
            <person name="Tice H."/>
            <person name="Bruce D."/>
            <person name="Goodwin L."/>
            <person name="Pitluck S."/>
            <person name="Kyrpides N."/>
            <person name="Mavromatis K."/>
            <person name="Ivanova N."/>
            <person name="Mikhailova N."/>
            <person name="Chertkov O."/>
            <person name="Brettin T."/>
            <person name="Detter J.C."/>
            <person name="Han C."/>
            <person name="Larimer F."/>
            <person name="Land M."/>
            <person name="Hauser L."/>
            <person name="Markowitz V."/>
            <person name="Cheng J.-F."/>
            <person name="Hugenholtz P."/>
            <person name="Woyke T."/>
            <person name="Wu D."/>
            <person name="Pukall R."/>
            <person name="Steenblock K."/>
            <person name="Schneider S."/>
            <person name="Klenk H.-P."/>
            <person name="Eisen J.A."/>
        </authorList>
    </citation>
    <scope>NUCLEOTIDE SEQUENCE [LARGE SCALE GENOMIC DNA]</scope>
    <source>
        <strain evidence="5">DSM 14684 / CIP 108061 / JCM 11494 / NBRC 100937 / ID131577</strain>
    </source>
</reference>
<accession>D3F574</accession>
<evidence type="ECO:0000313" key="4">
    <source>
        <dbReference type="EMBL" id="ADB48652.1"/>
    </source>
</evidence>
<feature type="signal peptide" evidence="3">
    <location>
        <begin position="1"/>
        <end position="34"/>
    </location>
</feature>
<dbReference type="InterPro" id="IPR028994">
    <property type="entry name" value="Integrin_alpha_N"/>
</dbReference>
<keyword evidence="5" id="KW-1185">Reference proteome</keyword>
<organism evidence="4 5">
    <name type="scientific">Conexibacter woesei (strain DSM 14684 / CCUG 47730 / CIP 108061 / JCM 11494 / NBRC 100937 / ID131577)</name>
    <dbReference type="NCBI Taxonomy" id="469383"/>
    <lineage>
        <taxon>Bacteria</taxon>
        <taxon>Bacillati</taxon>
        <taxon>Actinomycetota</taxon>
        <taxon>Thermoleophilia</taxon>
        <taxon>Solirubrobacterales</taxon>
        <taxon>Conexibacteraceae</taxon>
        <taxon>Conexibacter</taxon>
    </lineage>
</organism>
<reference evidence="4 5" key="1">
    <citation type="journal article" date="2010" name="Stand. Genomic Sci.">
        <title>Complete genome sequence of Conexibacter woesei type strain (ID131577).</title>
        <authorList>
            <person name="Pukall R."/>
            <person name="Lapidus A."/>
            <person name="Glavina Del Rio T."/>
            <person name="Copeland A."/>
            <person name="Tice H."/>
            <person name="Cheng J.-F."/>
            <person name="Lucas S."/>
            <person name="Chen F."/>
            <person name="Nolan M."/>
            <person name="Bruce D."/>
            <person name="Goodwin L."/>
            <person name="Pitluck S."/>
            <person name="Mavromatis K."/>
            <person name="Ivanova N."/>
            <person name="Ovchinnikova G."/>
            <person name="Pati A."/>
            <person name="Chen A."/>
            <person name="Palaniappan K."/>
            <person name="Land M."/>
            <person name="Hauser L."/>
            <person name="Chang Y.-J."/>
            <person name="Jeffries C.D."/>
            <person name="Chain P."/>
            <person name="Meincke L."/>
            <person name="Sims D."/>
            <person name="Brettin T."/>
            <person name="Detter J.C."/>
            <person name="Rohde M."/>
            <person name="Goeker M."/>
            <person name="Bristow J."/>
            <person name="Eisen J.A."/>
            <person name="Markowitz V."/>
            <person name="Kyrpides N.C."/>
            <person name="Klenk H.-P."/>
            <person name="Hugenholtz P."/>
        </authorList>
    </citation>
    <scope>NUCLEOTIDE SEQUENCE [LARGE SCALE GENOMIC DNA]</scope>
    <source>
        <strain evidence="5">DSM 14684 / CIP 108061 / JCM 11494 / NBRC 100937 / ID131577</strain>
    </source>
</reference>
<sequence length="837" mass="84882" precursor="true">MPCAPAVPVRRRAGGLATVLVLAASLVPSGAAVAAPSPPTDEFAPDPVQAEAVAGPAALALGDRNGDARPDAFIARWDGGVLVRPGTAAGPGTRPFDRSAEIVVSTPPGRLREIEAADWDGDGADDAVTLLDGEGLTVWTGNPLTGYLAIPDAHAVDTGDVDGDGDLDALVTRIRRDEDLPLQVVSNGTPLPGIPVLERGAEIPACSEPTDARLVDVTDDGKLDAVVVCPALGMVRVSPGLGGGSFGTAISSPAGASPFRLEAGDVVGDRNVDLAVTGSNVVRIMRGFGDGSFGTPTSYAAAGRPRRVLLVDVDGDARLDLASATAETLDQDGVGYRLNRGNGTFGTERRIAWAGAWDAQIADVTGDERPDLVAVANRAGSLAVWEGRAASDPVVELSGLGVGVYEGAAGVALDPDARILGAAAANATTLTVTIASGRATGDVLSANPAAPFAPEWDPATAKLTISSALSQPADAWRAALRTVRFAHIASGLPGGATAGRRIVRAQLGTLPFASRSVDVWLRPPEAGELRLTGVPVTGETLALDAGAWGGTPPVALRPTLERCPAGGGGCVALATDLPYILRSADLGATLRVRGVGTGPDGTSATAYSPRTATIRRLAAPELLSGPGAVTADSTVEVAFRGEEGATFACSVDAGAQAPCVSPLRVSGLADGSHTISVVQVMPSGARSAAAARVFTVRRPVEPPPVTVTTTTPAPPPVTVTTPAPPPTTPVDPPRAAPRPALVVSSRATAAQLRRGLLVRVQHVAKGARATATLQSGKRRVVATTLRATRAGTLQLRLRAASAAVAKLGRRNTLGLAVTVAAPGARQVTLAARIAFRR</sequence>
<evidence type="ECO:0000256" key="3">
    <source>
        <dbReference type="SAM" id="SignalP"/>
    </source>
</evidence>
<dbReference type="HOGENOM" id="CLU_339413_0_0_11"/>
<feature type="region of interest" description="Disordered" evidence="2">
    <location>
        <begin position="702"/>
        <end position="734"/>
    </location>
</feature>
<dbReference type="PANTHER" id="PTHR46580:SF2">
    <property type="entry name" value="MAM DOMAIN-CONTAINING PROTEIN"/>
    <property type="match status" value="1"/>
</dbReference>
<dbReference type="eggNOG" id="COG2885">
    <property type="taxonomic scope" value="Bacteria"/>
</dbReference>
<gene>
    <name evidence="4" type="ordered locus">Cwoe_0216</name>
</gene>
<evidence type="ECO:0000256" key="1">
    <source>
        <dbReference type="ARBA" id="ARBA00022729"/>
    </source>
</evidence>
<name>D3F574_CONWI</name>
<feature type="compositionally biased region" description="Pro residues" evidence="2">
    <location>
        <begin position="712"/>
        <end position="734"/>
    </location>
</feature>
<evidence type="ECO:0000256" key="2">
    <source>
        <dbReference type="SAM" id="MobiDB-lite"/>
    </source>
</evidence>
<dbReference type="InterPro" id="IPR013517">
    <property type="entry name" value="FG-GAP"/>
</dbReference>
<dbReference type="PANTHER" id="PTHR46580">
    <property type="entry name" value="SENSOR KINASE-RELATED"/>
    <property type="match status" value="1"/>
</dbReference>
<dbReference type="KEGG" id="cwo:Cwoe_0216"/>
<dbReference type="OrthoDB" id="9815928at2"/>
<dbReference type="STRING" id="469383.Cwoe_0216"/>
<dbReference type="AlphaFoldDB" id="D3F574"/>
<dbReference type="Proteomes" id="UP000008229">
    <property type="component" value="Chromosome"/>
</dbReference>
<proteinExistence type="predicted"/>
<protein>
    <submittedName>
        <fullName evidence="4">FG-GAP repeat protein</fullName>
    </submittedName>
</protein>
<dbReference type="Pfam" id="PF13517">
    <property type="entry name" value="FG-GAP_3"/>
    <property type="match status" value="1"/>
</dbReference>
<dbReference type="eggNOG" id="COG2706">
    <property type="taxonomic scope" value="Bacteria"/>
</dbReference>
<dbReference type="RefSeq" id="WP_012931705.1">
    <property type="nucleotide sequence ID" value="NC_013739.1"/>
</dbReference>
<evidence type="ECO:0000313" key="5">
    <source>
        <dbReference type="Proteomes" id="UP000008229"/>
    </source>
</evidence>